<keyword evidence="3 7" id="KW-0418">Kinase</keyword>
<proteinExistence type="predicted"/>
<evidence type="ECO:0000256" key="4">
    <source>
        <dbReference type="ARBA" id="ARBA00022840"/>
    </source>
</evidence>
<dbReference type="PROSITE" id="PS50011">
    <property type="entry name" value="PROTEIN_KINASE_DOM"/>
    <property type="match status" value="1"/>
</dbReference>
<keyword evidence="2" id="KW-0547">Nucleotide-binding</keyword>
<dbReference type="GO" id="GO:0000407">
    <property type="term" value="C:phagophore assembly site"/>
    <property type="evidence" value="ECO:0007669"/>
    <property type="project" value="TreeGrafter"/>
</dbReference>
<evidence type="ECO:0000256" key="2">
    <source>
        <dbReference type="ARBA" id="ARBA00022741"/>
    </source>
</evidence>
<evidence type="ECO:0000256" key="1">
    <source>
        <dbReference type="ARBA" id="ARBA00022679"/>
    </source>
</evidence>
<dbReference type="SMART" id="SM00220">
    <property type="entry name" value="S_TKc"/>
    <property type="match status" value="1"/>
</dbReference>
<dbReference type="OrthoDB" id="5653329at2"/>
<dbReference type="GO" id="GO:0005776">
    <property type="term" value="C:autophagosome"/>
    <property type="evidence" value="ECO:0007669"/>
    <property type="project" value="TreeGrafter"/>
</dbReference>
<dbReference type="EMBL" id="AP018005">
    <property type="protein sequence ID" value="BBB14806.1"/>
    <property type="molecule type" value="Genomic_DNA"/>
</dbReference>
<evidence type="ECO:0000313" key="7">
    <source>
        <dbReference type="EMBL" id="BBB14806.1"/>
    </source>
</evidence>
<organism evidence="7 8">
    <name type="scientific">Candidatus Rickettsiella viridis</name>
    <dbReference type="NCBI Taxonomy" id="676208"/>
    <lineage>
        <taxon>Bacteria</taxon>
        <taxon>Pseudomonadati</taxon>
        <taxon>Pseudomonadota</taxon>
        <taxon>Gammaproteobacteria</taxon>
        <taxon>Legionellales</taxon>
        <taxon>Coxiellaceae</taxon>
        <taxon>Rickettsiella</taxon>
    </lineage>
</organism>
<evidence type="ECO:0000256" key="5">
    <source>
        <dbReference type="SAM" id="MobiDB-lite"/>
    </source>
</evidence>
<dbReference type="InterPro" id="IPR045269">
    <property type="entry name" value="Atg1-like"/>
</dbReference>
<accession>A0A2Z5UT79</accession>
<dbReference type="Pfam" id="PF00069">
    <property type="entry name" value="Pkinase"/>
    <property type="match status" value="1"/>
</dbReference>
<dbReference type="GO" id="GO:0005829">
    <property type="term" value="C:cytosol"/>
    <property type="evidence" value="ECO:0007669"/>
    <property type="project" value="TreeGrafter"/>
</dbReference>
<dbReference type="AlphaFoldDB" id="A0A2Z5UT79"/>
<keyword evidence="8" id="KW-1185">Reference proteome</keyword>
<dbReference type="SUPFAM" id="SSF56112">
    <property type="entry name" value="Protein kinase-like (PK-like)"/>
    <property type="match status" value="1"/>
</dbReference>
<sequence length="742" mass="84594">MRSEMMTITDSISLAEHFSQMQPGETLSGLSFDLIDEHEGCISLENSTILCRERHSTKKDPNKIKQLGYRFEVFTRDSLGNGVFGQVYPISATLKLNTQGHIEILKDTKQRVVKILDSPGWPTRDETLIGIHIPYLHMKPTIQDSELIRYIIMHKVPGKNLGELLRNGTIKELPKKIKFLLLIRILEAIKNLHSDGIIHLDIKPDNIMVHFEPGNIDPKINIIDFGCSEYSKYKNGSNIDEQTYHDQKDPNSDIRSLINRTLSEINTVMEYPNTLVRLIENASASNFSNPLFLQNAIKELTAIYTYLDKKTMFDEHFQETQKIGELHFHEPRPGLFRLDTIQGEKALAGHFQGQTGYIPQYLDAEKTQINPLRYFINETNKIIVFASPIEAVNLSTYLNALKTYSILENIDDYHLVIPLIGQGITERHIVSYYKAPGTKSIPHIFDSKRGDPKRFFNSKENSAIPNVNYVSLETQSFFDPVSCGYHGLANIANIVLLIQAGKPVNTTSLLKTLEKNNLNNFSIPLLKNSDIPLKINYFAFIQQAWRDTFFSGLNQQEITALTFKHYFLGWPIENAAWKKMLYTTLLGFLFYPLINTLKLLIELPIQILKNSADYIKNQLFLWAPTSAVLQYLRNSLLLTNYLFYGVLKGLSLIIHMSLSLIPTPCTLNAQQKEAINNGISIKVDDTTSDYDFVDMNDWVVKSHYPETTKPSNASAKFFKPATLQAEEQRQEESIESSASNRL</sequence>
<dbReference type="PANTHER" id="PTHR24348">
    <property type="entry name" value="SERINE/THREONINE-PROTEIN KINASE UNC-51-RELATED"/>
    <property type="match status" value="1"/>
</dbReference>
<dbReference type="GO" id="GO:0005524">
    <property type="term" value="F:ATP binding"/>
    <property type="evidence" value="ECO:0007669"/>
    <property type="project" value="UniProtKB-KW"/>
</dbReference>
<protein>
    <submittedName>
        <fullName evidence="7">Protein kinase</fullName>
    </submittedName>
</protein>
<feature type="region of interest" description="Disordered" evidence="5">
    <location>
        <begin position="723"/>
        <end position="742"/>
    </location>
</feature>
<dbReference type="InterPro" id="IPR000719">
    <property type="entry name" value="Prot_kinase_dom"/>
</dbReference>
<gene>
    <name evidence="7" type="ORF">RVIR1_02820</name>
</gene>
<dbReference type="KEGG" id="rvi:RVIR1_02820"/>
<evidence type="ECO:0000313" key="8">
    <source>
        <dbReference type="Proteomes" id="UP000282483"/>
    </source>
</evidence>
<evidence type="ECO:0000259" key="6">
    <source>
        <dbReference type="PROSITE" id="PS50011"/>
    </source>
</evidence>
<dbReference type="PROSITE" id="PS00108">
    <property type="entry name" value="PROTEIN_KINASE_ST"/>
    <property type="match status" value="1"/>
</dbReference>
<evidence type="ECO:0000256" key="3">
    <source>
        <dbReference type="ARBA" id="ARBA00022777"/>
    </source>
</evidence>
<keyword evidence="1" id="KW-0808">Transferase</keyword>
<dbReference type="PANTHER" id="PTHR24348:SF22">
    <property type="entry name" value="NON-SPECIFIC SERINE_THREONINE PROTEIN KINASE"/>
    <property type="match status" value="1"/>
</dbReference>
<dbReference type="InterPro" id="IPR008271">
    <property type="entry name" value="Ser/Thr_kinase_AS"/>
</dbReference>
<dbReference type="InterPro" id="IPR011009">
    <property type="entry name" value="Kinase-like_dom_sf"/>
</dbReference>
<dbReference type="Gene3D" id="1.10.510.10">
    <property type="entry name" value="Transferase(Phosphotransferase) domain 1"/>
    <property type="match status" value="1"/>
</dbReference>
<dbReference type="Proteomes" id="UP000282483">
    <property type="component" value="Chromosome"/>
</dbReference>
<dbReference type="GO" id="GO:0004674">
    <property type="term" value="F:protein serine/threonine kinase activity"/>
    <property type="evidence" value="ECO:0007669"/>
    <property type="project" value="InterPro"/>
</dbReference>
<name>A0A2Z5UT79_9COXI</name>
<dbReference type="GO" id="GO:0016020">
    <property type="term" value="C:membrane"/>
    <property type="evidence" value="ECO:0007669"/>
    <property type="project" value="TreeGrafter"/>
</dbReference>
<reference evidence="7 8" key="1">
    <citation type="submission" date="2017-03" db="EMBL/GenBank/DDBJ databases">
        <title>The genome sequence of Candidatus Rickettsiella viridis.</title>
        <authorList>
            <person name="Nikoh N."/>
            <person name="Tsuchida T."/>
            <person name="Yamaguchi K."/>
            <person name="Maeda T."/>
            <person name="Shigenobu S."/>
            <person name="Fukatsu T."/>
        </authorList>
    </citation>
    <scope>NUCLEOTIDE SEQUENCE [LARGE SCALE GENOMIC DNA]</scope>
    <source>
        <strain evidence="7 8">Ap-RA04</strain>
    </source>
</reference>
<feature type="domain" description="Protein kinase" evidence="6">
    <location>
        <begin position="73"/>
        <end position="407"/>
    </location>
</feature>
<keyword evidence="4" id="KW-0067">ATP-binding</keyword>